<evidence type="ECO:0000313" key="3">
    <source>
        <dbReference type="EMBL" id="KAF4669003.1"/>
    </source>
</evidence>
<evidence type="ECO:0000256" key="1">
    <source>
        <dbReference type="ARBA" id="ARBA00022837"/>
    </source>
</evidence>
<dbReference type="AlphaFoldDB" id="A0A7J6MBL5"/>
<dbReference type="SUPFAM" id="SSF47473">
    <property type="entry name" value="EF-hand"/>
    <property type="match status" value="1"/>
</dbReference>
<proteinExistence type="predicted"/>
<protein>
    <recommendedName>
        <fullName evidence="2">EF-hand domain-containing protein</fullName>
    </recommendedName>
</protein>
<name>A0A7J6MBL5_PERCH</name>
<accession>A0A7J6MBL5</accession>
<dbReference type="Gene3D" id="1.10.238.10">
    <property type="entry name" value="EF-hand"/>
    <property type="match status" value="1"/>
</dbReference>
<dbReference type="Pfam" id="PF13405">
    <property type="entry name" value="EF-hand_6"/>
    <property type="match status" value="1"/>
</dbReference>
<dbReference type="EMBL" id="JAAPAO010000179">
    <property type="protein sequence ID" value="KAF4669003.1"/>
    <property type="molecule type" value="Genomic_DNA"/>
</dbReference>
<dbReference type="InterPro" id="IPR018247">
    <property type="entry name" value="EF_Hand_1_Ca_BS"/>
</dbReference>
<keyword evidence="1" id="KW-0106">Calcium</keyword>
<gene>
    <name evidence="3" type="ORF">FOL47_002738</name>
</gene>
<evidence type="ECO:0000259" key="2">
    <source>
        <dbReference type="PROSITE" id="PS50222"/>
    </source>
</evidence>
<feature type="domain" description="EF-hand" evidence="2">
    <location>
        <begin position="111"/>
        <end position="146"/>
    </location>
</feature>
<comment type="caution">
    <text evidence="3">The sequence shown here is derived from an EMBL/GenBank/DDBJ whole genome shotgun (WGS) entry which is preliminary data.</text>
</comment>
<dbReference type="OrthoDB" id="440719at2759"/>
<dbReference type="PROSITE" id="PS50222">
    <property type="entry name" value="EF_HAND_2"/>
    <property type="match status" value="1"/>
</dbReference>
<organism evidence="3 4">
    <name type="scientific">Perkinsus chesapeaki</name>
    <name type="common">Clam parasite</name>
    <name type="synonym">Perkinsus andrewsi</name>
    <dbReference type="NCBI Taxonomy" id="330153"/>
    <lineage>
        <taxon>Eukaryota</taxon>
        <taxon>Sar</taxon>
        <taxon>Alveolata</taxon>
        <taxon>Perkinsozoa</taxon>
        <taxon>Perkinsea</taxon>
        <taxon>Perkinsida</taxon>
        <taxon>Perkinsidae</taxon>
        <taxon>Perkinsus</taxon>
    </lineage>
</organism>
<dbReference type="GO" id="GO:0005509">
    <property type="term" value="F:calcium ion binding"/>
    <property type="evidence" value="ECO:0007669"/>
    <property type="project" value="InterPro"/>
</dbReference>
<dbReference type="PROSITE" id="PS00018">
    <property type="entry name" value="EF_HAND_1"/>
    <property type="match status" value="1"/>
</dbReference>
<dbReference type="InterPro" id="IPR002048">
    <property type="entry name" value="EF_hand_dom"/>
</dbReference>
<dbReference type="Proteomes" id="UP000591131">
    <property type="component" value="Unassembled WGS sequence"/>
</dbReference>
<sequence>MNNDDVDDRLCDKDGNVNVNDFTNIILNYDDYTTQEVNRLCNDGLEPVNVIRKLRPLNNNNQVSNNNTASSSLIITNDDHDHDDDEGWVWRGYHAMEVLSEVLEKKEYGHGGRLKANNVFNRIDMDGDGYITLSDIKNAVKHYNIPLNGSDQLALLKVLDKDYNHGSVNLPQFTRSFLLNNNASILDSLKKQFVGVIDKVGGGGSGGGMYVIDDNNISNIINNKGKGKTEQEEEEQQQKQQKQEEEVVVVVGRISDVYH</sequence>
<reference evidence="3 4" key="1">
    <citation type="submission" date="2020-04" db="EMBL/GenBank/DDBJ databases">
        <title>Perkinsus chesapeaki whole genome sequence.</title>
        <authorList>
            <person name="Bogema D.R."/>
        </authorList>
    </citation>
    <scope>NUCLEOTIDE SEQUENCE [LARGE SCALE GENOMIC DNA]</scope>
    <source>
        <strain evidence="3">ATCC PRA-425</strain>
    </source>
</reference>
<evidence type="ECO:0000313" key="4">
    <source>
        <dbReference type="Proteomes" id="UP000591131"/>
    </source>
</evidence>
<keyword evidence="4" id="KW-1185">Reference proteome</keyword>
<dbReference type="InterPro" id="IPR011992">
    <property type="entry name" value="EF-hand-dom_pair"/>
</dbReference>